<dbReference type="EMBL" id="FNZQ01000003">
    <property type="protein sequence ID" value="SEL13292.1"/>
    <property type="molecule type" value="Genomic_DNA"/>
</dbReference>
<feature type="domain" description="Outer membrane protein beta-barrel" evidence="6">
    <location>
        <begin position="9"/>
        <end position="196"/>
    </location>
</feature>
<dbReference type="STRING" id="188906.SAMN04488526_2019"/>
<evidence type="ECO:0000256" key="1">
    <source>
        <dbReference type="ARBA" id="ARBA00004370"/>
    </source>
</evidence>
<dbReference type="PANTHER" id="PTHR34001:SF3">
    <property type="entry name" value="BLL7405 PROTEIN"/>
    <property type="match status" value="1"/>
</dbReference>
<dbReference type="Gene3D" id="2.40.160.20">
    <property type="match status" value="1"/>
</dbReference>
<evidence type="ECO:0000256" key="3">
    <source>
        <dbReference type="ARBA" id="ARBA00023136"/>
    </source>
</evidence>
<comment type="similarity">
    <text evidence="4">Belongs to the Omp25/RopB family.</text>
</comment>
<keyword evidence="8" id="KW-1185">Reference proteome</keyword>
<dbReference type="InterPro" id="IPR051692">
    <property type="entry name" value="OMP-like"/>
</dbReference>
<keyword evidence="3" id="KW-0472">Membrane</keyword>
<sequence length="196" mass="20660">MRLTALATAFLATLASTAQAQDRTIPLDWSGPYVSASLGVSDNSLSADFPTTAFSLSGSGDAYGVALGYQRQSGRMVYGGEIAAWDVNGSPSSGIRRVDFDNGLRASGRLGVSMGRALIYGTVGVTSTRISSPGGPSSRAMGYVVGGGVDLRITPSVDLGVEYLHHRYRDPDDSPMPPFNVEADIRTVGLKLTYRF</sequence>
<comment type="subcellular location">
    <subcellularLocation>
        <location evidence="1">Membrane</location>
    </subcellularLocation>
</comment>
<proteinExistence type="inferred from homology"/>
<feature type="signal peptide" evidence="5">
    <location>
        <begin position="1"/>
        <end position="20"/>
    </location>
</feature>
<dbReference type="PANTHER" id="PTHR34001">
    <property type="entry name" value="BLL7405 PROTEIN"/>
    <property type="match status" value="1"/>
</dbReference>
<evidence type="ECO:0000256" key="4">
    <source>
        <dbReference type="ARBA" id="ARBA00038306"/>
    </source>
</evidence>
<dbReference type="Proteomes" id="UP000199283">
    <property type="component" value="Unassembled WGS sequence"/>
</dbReference>
<dbReference type="AlphaFoldDB" id="A0A1H7MPY0"/>
<accession>A0A1H7MPY0</accession>
<keyword evidence="2 5" id="KW-0732">Signal</keyword>
<dbReference type="Pfam" id="PF13505">
    <property type="entry name" value="OMP_b-brl"/>
    <property type="match status" value="1"/>
</dbReference>
<dbReference type="RefSeq" id="WP_092762372.1">
    <property type="nucleotide sequence ID" value="NZ_FNZQ01000003.1"/>
</dbReference>
<gene>
    <name evidence="7" type="ORF">SAMN04488526_2019</name>
</gene>
<evidence type="ECO:0000259" key="6">
    <source>
        <dbReference type="Pfam" id="PF13505"/>
    </source>
</evidence>
<protein>
    <submittedName>
        <fullName evidence="7">Outer membrane immunogenic protein</fullName>
    </submittedName>
</protein>
<dbReference type="OrthoDB" id="268975at2"/>
<evidence type="ECO:0000256" key="2">
    <source>
        <dbReference type="ARBA" id="ARBA00022729"/>
    </source>
</evidence>
<dbReference type="InterPro" id="IPR011250">
    <property type="entry name" value="OMP/PagP_B-barrel"/>
</dbReference>
<feature type="chain" id="PRO_5011605149" evidence="5">
    <location>
        <begin position="21"/>
        <end position="196"/>
    </location>
</feature>
<evidence type="ECO:0000313" key="7">
    <source>
        <dbReference type="EMBL" id="SEL13292.1"/>
    </source>
</evidence>
<organism evidence="7 8">
    <name type="scientific">Jannaschia helgolandensis</name>
    <dbReference type="NCBI Taxonomy" id="188906"/>
    <lineage>
        <taxon>Bacteria</taxon>
        <taxon>Pseudomonadati</taxon>
        <taxon>Pseudomonadota</taxon>
        <taxon>Alphaproteobacteria</taxon>
        <taxon>Rhodobacterales</taxon>
        <taxon>Roseobacteraceae</taxon>
        <taxon>Jannaschia</taxon>
    </lineage>
</organism>
<dbReference type="InterPro" id="IPR027385">
    <property type="entry name" value="Beta-barrel_OMP"/>
</dbReference>
<name>A0A1H7MPY0_9RHOB</name>
<dbReference type="GO" id="GO:0016020">
    <property type="term" value="C:membrane"/>
    <property type="evidence" value="ECO:0007669"/>
    <property type="project" value="UniProtKB-SubCell"/>
</dbReference>
<evidence type="ECO:0000313" key="8">
    <source>
        <dbReference type="Proteomes" id="UP000199283"/>
    </source>
</evidence>
<reference evidence="7 8" key="1">
    <citation type="submission" date="2016-10" db="EMBL/GenBank/DDBJ databases">
        <authorList>
            <person name="de Groot N.N."/>
        </authorList>
    </citation>
    <scope>NUCLEOTIDE SEQUENCE [LARGE SCALE GENOMIC DNA]</scope>
    <source>
        <strain evidence="7 8">DSM 14858</strain>
    </source>
</reference>
<dbReference type="SUPFAM" id="SSF56925">
    <property type="entry name" value="OMPA-like"/>
    <property type="match status" value="1"/>
</dbReference>
<evidence type="ECO:0000256" key="5">
    <source>
        <dbReference type="SAM" id="SignalP"/>
    </source>
</evidence>